<accession>A0ABR1VB47</accession>
<name>A0ABR1VB47_9PEZI</name>
<sequence>MWRPANRPETVQIGHLVESEEMRLRAVEKRKARDREMQEQNKAADINLYPHNSVPHFRLPRAEWHALDLKPTLSPLVPISSCRVLFAIDFLQSIEESSCILNPSYYPTDFLECGKKKAL</sequence>
<protein>
    <submittedName>
        <fullName evidence="1">Uncharacterized protein</fullName>
    </submittedName>
</protein>
<proteinExistence type="predicted"/>
<evidence type="ECO:0000313" key="1">
    <source>
        <dbReference type="EMBL" id="KAK8068430.1"/>
    </source>
</evidence>
<evidence type="ECO:0000313" key="2">
    <source>
        <dbReference type="Proteomes" id="UP001446871"/>
    </source>
</evidence>
<organism evidence="1 2">
    <name type="scientific">Apiospora saccharicola</name>
    <dbReference type="NCBI Taxonomy" id="335842"/>
    <lineage>
        <taxon>Eukaryota</taxon>
        <taxon>Fungi</taxon>
        <taxon>Dikarya</taxon>
        <taxon>Ascomycota</taxon>
        <taxon>Pezizomycotina</taxon>
        <taxon>Sordariomycetes</taxon>
        <taxon>Xylariomycetidae</taxon>
        <taxon>Amphisphaeriales</taxon>
        <taxon>Apiosporaceae</taxon>
        <taxon>Apiospora</taxon>
    </lineage>
</organism>
<keyword evidence="2" id="KW-1185">Reference proteome</keyword>
<dbReference type="EMBL" id="JAQQWM010000004">
    <property type="protein sequence ID" value="KAK8068430.1"/>
    <property type="molecule type" value="Genomic_DNA"/>
</dbReference>
<comment type="caution">
    <text evidence="1">The sequence shown here is derived from an EMBL/GenBank/DDBJ whole genome shotgun (WGS) entry which is preliminary data.</text>
</comment>
<gene>
    <name evidence="1" type="ORF">PG996_007542</name>
</gene>
<reference evidence="1 2" key="1">
    <citation type="submission" date="2023-01" db="EMBL/GenBank/DDBJ databases">
        <title>Analysis of 21 Apiospora genomes using comparative genomics revels a genus with tremendous synthesis potential of carbohydrate active enzymes and secondary metabolites.</title>
        <authorList>
            <person name="Sorensen T."/>
        </authorList>
    </citation>
    <scope>NUCLEOTIDE SEQUENCE [LARGE SCALE GENOMIC DNA]</scope>
    <source>
        <strain evidence="1 2">CBS 83171</strain>
    </source>
</reference>
<dbReference type="Proteomes" id="UP001446871">
    <property type="component" value="Unassembled WGS sequence"/>
</dbReference>